<evidence type="ECO:0000313" key="5">
    <source>
        <dbReference type="Proteomes" id="UP000179807"/>
    </source>
</evidence>
<sequence>MTWNAGANSCSHISQLLESGDCTLLQLIKEENIKVALKRQIPKLIDFLIEHVDQLTDIALGVIHTDFPPAQSICFSLILTQMHSLTSKLIENKVLLGCLNRFISNEKPLTPSGAAAFARIVQYLIQASAVKILEIFPEREQFFARVLRHISHIAITNLLDFMTDNGHKNMLTFLEDNKATDTLLGLISDDESINEKVFLFLTNIIASVEIDSPLLIPFEDTKTMETIFNKIMTTPNPHVASKALNLIYELTGQCESDEEESTNTDPLYHSVFRFTVNKIPEICDFITSPKPFLVDKASAVELVNILIASNIKIDQCVIDLTETLFNQIFEFPAHTILQRSFLTLFSSILKNDKNICANLIKKANMKQRIIQAYEKRYQINASYWGILFTLSTKLIESFPNEAGSAISSPADQAWAHFAANVIVAIKDTITNEYGGELPDENADNSDSEDLEFPLGRSQLARQASVVTKAPSKLRQVEEEDYAEEDDDDDKKK</sequence>
<feature type="compositionally biased region" description="Acidic residues" evidence="3">
    <location>
        <begin position="437"/>
        <end position="451"/>
    </location>
</feature>
<dbReference type="RefSeq" id="XP_068365598.1">
    <property type="nucleotide sequence ID" value="XM_068499683.1"/>
</dbReference>
<dbReference type="PANTHER" id="PTHR12634">
    <property type="entry name" value="SIT4 YEAST -ASSOCIATING PROTEIN-RELATED"/>
    <property type="match status" value="1"/>
</dbReference>
<gene>
    <name evidence="4" type="ORF">TRFO_17600</name>
</gene>
<dbReference type="SUPFAM" id="SSF48371">
    <property type="entry name" value="ARM repeat"/>
    <property type="match status" value="1"/>
</dbReference>
<name>A0A1J4KS19_9EUKA</name>
<evidence type="ECO:0000313" key="4">
    <source>
        <dbReference type="EMBL" id="OHT12462.1"/>
    </source>
</evidence>
<feature type="region of interest" description="Disordered" evidence="3">
    <location>
        <begin position="461"/>
        <end position="492"/>
    </location>
</feature>
<dbReference type="PANTHER" id="PTHR12634:SF8">
    <property type="entry name" value="FIERY MOUNTAIN, ISOFORM D"/>
    <property type="match status" value="1"/>
</dbReference>
<feature type="region of interest" description="Disordered" evidence="3">
    <location>
        <begin position="434"/>
        <end position="453"/>
    </location>
</feature>
<dbReference type="OrthoDB" id="295029at2759"/>
<dbReference type="GeneID" id="94834387"/>
<organism evidence="4 5">
    <name type="scientific">Tritrichomonas foetus</name>
    <dbReference type="NCBI Taxonomy" id="1144522"/>
    <lineage>
        <taxon>Eukaryota</taxon>
        <taxon>Metamonada</taxon>
        <taxon>Parabasalia</taxon>
        <taxon>Tritrichomonadida</taxon>
        <taxon>Tritrichomonadidae</taxon>
        <taxon>Tritrichomonas</taxon>
    </lineage>
</organism>
<dbReference type="VEuPathDB" id="TrichDB:TRFO_17600"/>
<comment type="caution">
    <text evidence="4">The sequence shown here is derived from an EMBL/GenBank/DDBJ whole genome shotgun (WGS) entry which is preliminary data.</text>
</comment>
<dbReference type="EMBL" id="MLAK01000562">
    <property type="protein sequence ID" value="OHT12462.1"/>
    <property type="molecule type" value="Genomic_DNA"/>
</dbReference>
<dbReference type="AlphaFoldDB" id="A0A1J4KS19"/>
<dbReference type="GO" id="GO:0019903">
    <property type="term" value="F:protein phosphatase binding"/>
    <property type="evidence" value="ECO:0007669"/>
    <property type="project" value="InterPro"/>
</dbReference>
<feature type="compositionally biased region" description="Acidic residues" evidence="3">
    <location>
        <begin position="477"/>
        <end position="492"/>
    </location>
</feature>
<dbReference type="InterPro" id="IPR007587">
    <property type="entry name" value="SAPS"/>
</dbReference>
<reference evidence="4" key="1">
    <citation type="submission" date="2016-10" db="EMBL/GenBank/DDBJ databases">
        <authorList>
            <person name="Benchimol M."/>
            <person name="Almeida L.G."/>
            <person name="Vasconcelos A.T."/>
            <person name="Perreira-Neves A."/>
            <person name="Rosa I.A."/>
            <person name="Tasca T."/>
            <person name="Bogo M.R."/>
            <person name="de Souza W."/>
        </authorList>
    </citation>
    <scope>NUCLEOTIDE SEQUENCE [LARGE SCALE GENOMIC DNA]</scope>
    <source>
        <strain evidence="4">K</strain>
    </source>
</reference>
<protein>
    <recommendedName>
        <fullName evidence="6">Serine/threonine-protein phosphatase 4 regulatory subunit 3-like central domain-containing protein</fullName>
    </recommendedName>
</protein>
<proteinExistence type="inferred from homology"/>
<dbReference type="Proteomes" id="UP000179807">
    <property type="component" value="Unassembled WGS sequence"/>
</dbReference>
<accession>A0A1J4KS19</accession>
<comment type="similarity">
    <text evidence="1">Belongs to the SAPS family.</text>
</comment>
<keyword evidence="5" id="KW-1185">Reference proteome</keyword>
<dbReference type="GO" id="GO:0019888">
    <property type="term" value="F:protein phosphatase regulator activity"/>
    <property type="evidence" value="ECO:0007669"/>
    <property type="project" value="TreeGrafter"/>
</dbReference>
<evidence type="ECO:0000256" key="1">
    <source>
        <dbReference type="ARBA" id="ARBA00006180"/>
    </source>
</evidence>
<keyword evidence="2" id="KW-0131">Cell cycle</keyword>
<evidence type="ECO:0000256" key="2">
    <source>
        <dbReference type="ARBA" id="ARBA00023306"/>
    </source>
</evidence>
<dbReference type="InterPro" id="IPR016024">
    <property type="entry name" value="ARM-type_fold"/>
</dbReference>
<evidence type="ECO:0000256" key="3">
    <source>
        <dbReference type="SAM" id="MobiDB-lite"/>
    </source>
</evidence>
<evidence type="ECO:0008006" key="6">
    <source>
        <dbReference type="Google" id="ProtNLM"/>
    </source>
</evidence>